<organism evidence="2 3">
    <name type="scientific">Ditylenchus destructor</name>
    <dbReference type="NCBI Taxonomy" id="166010"/>
    <lineage>
        <taxon>Eukaryota</taxon>
        <taxon>Metazoa</taxon>
        <taxon>Ecdysozoa</taxon>
        <taxon>Nematoda</taxon>
        <taxon>Chromadorea</taxon>
        <taxon>Rhabditida</taxon>
        <taxon>Tylenchina</taxon>
        <taxon>Tylenchomorpha</taxon>
        <taxon>Sphaerularioidea</taxon>
        <taxon>Anguinidae</taxon>
        <taxon>Anguininae</taxon>
        <taxon>Ditylenchus</taxon>
    </lineage>
</organism>
<keyword evidence="1" id="KW-0812">Transmembrane</keyword>
<feature type="transmembrane region" description="Helical" evidence="1">
    <location>
        <begin position="25"/>
        <end position="43"/>
    </location>
</feature>
<proteinExistence type="predicted"/>
<dbReference type="AlphaFoldDB" id="A0AAD4NGE5"/>
<keyword evidence="1" id="KW-1133">Transmembrane helix</keyword>
<feature type="transmembrane region" description="Helical" evidence="1">
    <location>
        <begin position="299"/>
        <end position="321"/>
    </location>
</feature>
<feature type="transmembrane region" description="Helical" evidence="1">
    <location>
        <begin position="109"/>
        <end position="132"/>
    </location>
</feature>
<dbReference type="EMBL" id="JAKKPZ010000003">
    <property type="protein sequence ID" value="KAI1723899.1"/>
    <property type="molecule type" value="Genomic_DNA"/>
</dbReference>
<keyword evidence="1" id="KW-0472">Membrane</keyword>
<evidence type="ECO:0000313" key="3">
    <source>
        <dbReference type="Proteomes" id="UP001201812"/>
    </source>
</evidence>
<feature type="transmembrane region" description="Helical" evidence="1">
    <location>
        <begin position="168"/>
        <end position="187"/>
    </location>
</feature>
<accession>A0AAD4NGE5</accession>
<evidence type="ECO:0000313" key="2">
    <source>
        <dbReference type="EMBL" id="KAI1723899.1"/>
    </source>
</evidence>
<feature type="transmembrane region" description="Helical" evidence="1">
    <location>
        <begin position="199"/>
        <end position="223"/>
    </location>
</feature>
<comment type="caution">
    <text evidence="2">The sequence shown here is derived from an EMBL/GenBank/DDBJ whole genome shotgun (WGS) entry which is preliminary data.</text>
</comment>
<feature type="transmembrane region" description="Helical" evidence="1">
    <location>
        <begin position="144"/>
        <end position="161"/>
    </location>
</feature>
<sequence length="326" mass="36310">MLSGIAASITSVYALLLHNPNSCELLLQFISALLGFGLLLVTATEAVCLRRVRAEHGDLSVCAGILNRTLSSQSKCSDIFGGLQHHLLQKTSHVHNISPIEDARDAGKIVISTILAVASLVQVCAGVVLTLYSAAENRFQLSAPHWQAIFGIFTLLLSYVYHSYCCVFFHSYFVTCVAVFCLIQAAVPWHFPVRSSSRQLFSIFGAGLCSALLALTSFGFYCWAHRYSAPWKYDRSLSNLVNSQSFWNSTLVRDKSATSGIYRYCIVPKQAYMLCERTLEFSTPYVWWTQEQVQSEVEIIQIVVLVLLTLNGCLHFLLFIYDAFGS</sequence>
<dbReference type="Proteomes" id="UP001201812">
    <property type="component" value="Unassembled WGS sequence"/>
</dbReference>
<evidence type="ECO:0000256" key="1">
    <source>
        <dbReference type="SAM" id="Phobius"/>
    </source>
</evidence>
<gene>
    <name evidence="2" type="ORF">DdX_04080</name>
</gene>
<keyword evidence="3" id="KW-1185">Reference proteome</keyword>
<reference evidence="2" key="1">
    <citation type="submission" date="2022-01" db="EMBL/GenBank/DDBJ databases">
        <title>Genome Sequence Resource for Two Populations of Ditylenchus destructor, the Migratory Endoparasitic Phytonematode.</title>
        <authorList>
            <person name="Zhang H."/>
            <person name="Lin R."/>
            <person name="Xie B."/>
        </authorList>
    </citation>
    <scope>NUCLEOTIDE SEQUENCE</scope>
    <source>
        <strain evidence="2">BazhouSP</strain>
    </source>
</reference>
<name>A0AAD4NGE5_9BILA</name>
<protein>
    <submittedName>
        <fullName evidence="2">Uncharacterized protein</fullName>
    </submittedName>
</protein>